<evidence type="ECO:0000256" key="2">
    <source>
        <dbReference type="ARBA" id="ARBA00022692"/>
    </source>
</evidence>
<evidence type="ECO:0000256" key="7">
    <source>
        <dbReference type="ARBA" id="ARBA00023224"/>
    </source>
</evidence>
<dbReference type="CDD" id="cd15939">
    <property type="entry name" value="7tmA_OR4A-like"/>
    <property type="match status" value="1"/>
</dbReference>
<keyword evidence="2 8" id="KW-0812">Transmembrane</keyword>
<comment type="similarity">
    <text evidence="8">Belongs to the G-protein coupled receptor 1 family.</text>
</comment>
<feature type="transmembrane region" description="Helical" evidence="9">
    <location>
        <begin position="271"/>
        <end position="290"/>
    </location>
</feature>
<feature type="transmembrane region" description="Helical" evidence="9">
    <location>
        <begin position="204"/>
        <end position="226"/>
    </location>
</feature>
<evidence type="ECO:0000256" key="1">
    <source>
        <dbReference type="ARBA" id="ARBA00004141"/>
    </source>
</evidence>
<sequence length="326" mass="36974">MELHRPQSNVTEFVLLGLTQNPRLQKILFIVFLLVFLFTVLANLLVVITISFSPTLSAPMYFFLTYLSFIDAFYTSVTTPKMIVDLLYQRRTISLGGCLSQLFVEHFLGGSEIILLIVMAYDRYVAICKPLHYVTIMQQGLCRLLVVIAWVGGILHATMQIFFMINLPFCGPNIIDHFMCDLFPLLKLACRDTHRLGMIVAANSGAMCLLIFTMLFISYIVILQSLKSHSSAGRNKALSTCGSHFTVVVLFFVPCIFTYMRPVTTYSVDKLVTVFFAIITPMLNPIIYTARNAEVKNAMKSLYHEKPGKRRSIETMSSIRRQGVFR</sequence>
<dbReference type="PROSITE" id="PS50262">
    <property type="entry name" value="G_PROTEIN_RECEP_F1_2"/>
    <property type="match status" value="1"/>
</dbReference>
<evidence type="ECO:0000256" key="6">
    <source>
        <dbReference type="ARBA" id="ARBA00023170"/>
    </source>
</evidence>
<keyword evidence="9" id="KW-1003">Cell membrane</keyword>
<evidence type="ECO:0000259" key="10">
    <source>
        <dbReference type="PROSITE" id="PS50262"/>
    </source>
</evidence>
<dbReference type="SUPFAM" id="SSF81321">
    <property type="entry name" value="Family A G protein-coupled receptor-like"/>
    <property type="match status" value="1"/>
</dbReference>
<keyword evidence="5 9" id="KW-0472">Membrane</keyword>
<feature type="transmembrane region" description="Helical" evidence="9">
    <location>
        <begin position="141"/>
        <end position="163"/>
    </location>
</feature>
<proteinExistence type="inferred from homology"/>
<reference evidence="12" key="1">
    <citation type="submission" date="2025-08" db="UniProtKB">
        <authorList>
            <consortium name="RefSeq"/>
        </authorList>
    </citation>
    <scope>IDENTIFICATION</scope>
    <source>
        <tissue evidence="12">Liver</tissue>
    </source>
</reference>
<keyword evidence="3 9" id="KW-1133">Transmembrane helix</keyword>
<accession>A0ABM2XDM1</accession>
<evidence type="ECO:0000256" key="4">
    <source>
        <dbReference type="ARBA" id="ARBA00023040"/>
    </source>
</evidence>
<feature type="transmembrane region" description="Helical" evidence="9">
    <location>
        <begin position="60"/>
        <end position="79"/>
    </location>
</feature>
<evidence type="ECO:0000256" key="3">
    <source>
        <dbReference type="ARBA" id="ARBA00022989"/>
    </source>
</evidence>
<dbReference type="Proteomes" id="UP000886700">
    <property type="component" value="Unplaced"/>
</dbReference>
<dbReference type="Pfam" id="PF13853">
    <property type="entry name" value="7tm_4"/>
    <property type="match status" value="1"/>
</dbReference>
<name>A0ABM2XDM1_MESAU</name>
<dbReference type="RefSeq" id="XP_040600907.1">
    <property type="nucleotide sequence ID" value="XM_040744973.1"/>
</dbReference>
<gene>
    <name evidence="12" type="primary">LOC121140281</name>
</gene>
<keyword evidence="11" id="KW-1185">Reference proteome</keyword>
<dbReference type="Gene3D" id="1.20.1070.10">
    <property type="entry name" value="Rhodopsin 7-helix transmembrane proteins"/>
    <property type="match status" value="1"/>
</dbReference>
<keyword evidence="7 8" id="KW-0807">Transducer</keyword>
<dbReference type="PROSITE" id="PS00237">
    <property type="entry name" value="G_PROTEIN_RECEP_F1_1"/>
    <property type="match status" value="1"/>
</dbReference>
<dbReference type="GeneID" id="121140281"/>
<protein>
    <recommendedName>
        <fullName evidence="9">Olfactory receptor</fullName>
    </recommendedName>
</protein>
<keyword evidence="9" id="KW-0716">Sensory transduction</keyword>
<dbReference type="PANTHER" id="PTHR48002">
    <property type="entry name" value="OLFACTORY RECEPTOR"/>
    <property type="match status" value="1"/>
</dbReference>
<evidence type="ECO:0000313" key="12">
    <source>
        <dbReference type="RefSeq" id="XP_040600907.1"/>
    </source>
</evidence>
<keyword evidence="4 8" id="KW-0297">G-protein coupled receptor</keyword>
<feature type="transmembrane region" description="Helical" evidence="9">
    <location>
        <begin position="99"/>
        <end position="121"/>
    </location>
</feature>
<feature type="domain" description="G-protein coupled receptors family 1 profile" evidence="10">
    <location>
        <begin position="42"/>
        <end position="288"/>
    </location>
</feature>
<keyword evidence="9" id="KW-0552">Olfaction</keyword>
<dbReference type="InterPro" id="IPR017452">
    <property type="entry name" value="GPCR_Rhodpsn_7TM"/>
</dbReference>
<feature type="transmembrane region" description="Helical" evidence="9">
    <location>
        <begin position="27"/>
        <end position="48"/>
    </location>
</feature>
<dbReference type="InterPro" id="IPR000276">
    <property type="entry name" value="GPCR_Rhodpsn"/>
</dbReference>
<dbReference type="PRINTS" id="PR00237">
    <property type="entry name" value="GPCRRHODOPSN"/>
</dbReference>
<feature type="transmembrane region" description="Helical" evidence="9">
    <location>
        <begin position="238"/>
        <end position="259"/>
    </location>
</feature>
<evidence type="ECO:0000313" key="11">
    <source>
        <dbReference type="Proteomes" id="UP000886700"/>
    </source>
</evidence>
<organism evidence="11 12">
    <name type="scientific">Mesocricetus auratus</name>
    <name type="common">Golden hamster</name>
    <dbReference type="NCBI Taxonomy" id="10036"/>
    <lineage>
        <taxon>Eukaryota</taxon>
        <taxon>Metazoa</taxon>
        <taxon>Chordata</taxon>
        <taxon>Craniata</taxon>
        <taxon>Vertebrata</taxon>
        <taxon>Euteleostomi</taxon>
        <taxon>Mammalia</taxon>
        <taxon>Eutheria</taxon>
        <taxon>Euarchontoglires</taxon>
        <taxon>Glires</taxon>
        <taxon>Rodentia</taxon>
        <taxon>Myomorpha</taxon>
        <taxon>Muroidea</taxon>
        <taxon>Cricetidae</taxon>
        <taxon>Cricetinae</taxon>
        <taxon>Mesocricetus</taxon>
    </lineage>
</organism>
<keyword evidence="6 8" id="KW-0675">Receptor</keyword>
<evidence type="ECO:0000256" key="8">
    <source>
        <dbReference type="RuleBase" id="RU000688"/>
    </source>
</evidence>
<evidence type="ECO:0000256" key="9">
    <source>
        <dbReference type="RuleBase" id="RU363047"/>
    </source>
</evidence>
<dbReference type="InterPro" id="IPR050427">
    <property type="entry name" value="Olfactory_Receptors"/>
</dbReference>
<comment type="subcellular location">
    <subcellularLocation>
        <location evidence="9">Cell membrane</location>
        <topology evidence="9">Multi-pass membrane protein</topology>
    </subcellularLocation>
    <subcellularLocation>
        <location evidence="1">Membrane</location>
        <topology evidence="1">Multi-pass membrane protein</topology>
    </subcellularLocation>
</comment>
<dbReference type="InterPro" id="IPR000725">
    <property type="entry name" value="Olfact_rcpt"/>
</dbReference>
<evidence type="ECO:0000256" key="5">
    <source>
        <dbReference type="ARBA" id="ARBA00023136"/>
    </source>
</evidence>
<dbReference type="PRINTS" id="PR00245">
    <property type="entry name" value="OLFACTORYR"/>
</dbReference>